<name>A0A1I6U121_9BACL</name>
<evidence type="ECO:0000313" key="1">
    <source>
        <dbReference type="EMBL" id="SFS95058.1"/>
    </source>
</evidence>
<dbReference type="Proteomes" id="UP000198660">
    <property type="component" value="Unassembled WGS sequence"/>
</dbReference>
<evidence type="ECO:0000313" key="2">
    <source>
        <dbReference type="Proteomes" id="UP000198660"/>
    </source>
</evidence>
<keyword evidence="2" id="KW-1185">Reference proteome</keyword>
<gene>
    <name evidence="1" type="ORF">SAMN05444972_11287</name>
</gene>
<organism evidence="1 2">
    <name type="scientific">Marininema halotolerans</name>
    <dbReference type="NCBI Taxonomy" id="1155944"/>
    <lineage>
        <taxon>Bacteria</taxon>
        <taxon>Bacillati</taxon>
        <taxon>Bacillota</taxon>
        <taxon>Bacilli</taxon>
        <taxon>Bacillales</taxon>
        <taxon>Thermoactinomycetaceae</taxon>
        <taxon>Marininema</taxon>
    </lineage>
</organism>
<proteinExistence type="predicted"/>
<dbReference type="RefSeq" id="WP_176392106.1">
    <property type="nucleotide sequence ID" value="NZ_FPAA01000012.1"/>
</dbReference>
<reference evidence="2" key="1">
    <citation type="submission" date="2016-10" db="EMBL/GenBank/DDBJ databases">
        <authorList>
            <person name="Varghese N."/>
            <person name="Submissions S."/>
        </authorList>
    </citation>
    <scope>NUCLEOTIDE SEQUENCE [LARGE SCALE GENOMIC DNA]</scope>
    <source>
        <strain evidence="2">DSM 45789</strain>
    </source>
</reference>
<protein>
    <submittedName>
        <fullName evidence="1">Uncharacterized protein</fullName>
    </submittedName>
</protein>
<dbReference type="AlphaFoldDB" id="A0A1I6U121"/>
<sequence>MAQKILDYAASVPLSVQSGQTLIPNSPAQLQLASVGVFIPPTAAGANRVEVTATVGIFRNFGTSGLIRFRIFRDGSEIFNELQNTPSSIVGFRNSVFTFNTVDFNLSQGFYIYSVTVESVFLTNSVIGPITFSALSIGTADSVSNDQVINYQASVPQSVQGVAPPVAIPTSPTRVQLAGLGVFIPQSNAGNNSVQLKATIGVESVSGTNQYLFRIFRDGVEIFNTEASMDSVNLTFISSAFHTIDFDVAGGFHVYSLTVENLTGGTAQVIGPIVFSGIVIGADTQIAANQSNQVLDYNASVPRSVQVTGSPLTIPFSPARLQLVGTGIYIPTTSAGANRVQIQGTIGCLYNVGSQSQLCIRIFRDGGEIFNAPYVLFFTGTPFYTIAVQTIDFNASSLFHVYTMTIESTAFNGNTGQVIGPITFSALAIGQID</sequence>
<dbReference type="EMBL" id="FPAA01000012">
    <property type="protein sequence ID" value="SFS95058.1"/>
    <property type="molecule type" value="Genomic_DNA"/>
</dbReference>
<accession>A0A1I6U121</accession>